<organism evidence="6 7">
    <name type="scientific">Actinomycetospora atypica</name>
    <dbReference type="NCBI Taxonomy" id="1290095"/>
    <lineage>
        <taxon>Bacteria</taxon>
        <taxon>Bacillati</taxon>
        <taxon>Actinomycetota</taxon>
        <taxon>Actinomycetes</taxon>
        <taxon>Pseudonocardiales</taxon>
        <taxon>Pseudonocardiaceae</taxon>
        <taxon>Actinomycetospora</taxon>
    </lineage>
</organism>
<evidence type="ECO:0000256" key="2">
    <source>
        <dbReference type="ARBA" id="ARBA00022643"/>
    </source>
</evidence>
<keyword evidence="3 6" id="KW-0560">Oxidoreductase</keyword>
<keyword evidence="4" id="KW-0503">Monooxygenase</keyword>
<dbReference type="PANTHER" id="PTHR42847:SF4">
    <property type="entry name" value="ALKANESULFONATE MONOOXYGENASE-RELATED"/>
    <property type="match status" value="1"/>
</dbReference>
<dbReference type="EC" id="1.-.-.-" evidence="6"/>
<dbReference type="EMBL" id="JBHSIV010000012">
    <property type="protein sequence ID" value="MFC5063213.1"/>
    <property type="molecule type" value="Genomic_DNA"/>
</dbReference>
<gene>
    <name evidence="6" type="ORF">ACFPBZ_13420</name>
</gene>
<dbReference type="InterPro" id="IPR036661">
    <property type="entry name" value="Luciferase-like_sf"/>
</dbReference>
<keyword evidence="7" id="KW-1185">Reference proteome</keyword>
<reference evidence="7" key="1">
    <citation type="journal article" date="2019" name="Int. J. Syst. Evol. Microbiol.">
        <title>The Global Catalogue of Microorganisms (GCM) 10K type strain sequencing project: providing services to taxonomists for standard genome sequencing and annotation.</title>
        <authorList>
            <consortium name="The Broad Institute Genomics Platform"/>
            <consortium name="The Broad Institute Genome Sequencing Center for Infectious Disease"/>
            <person name="Wu L."/>
            <person name="Ma J."/>
        </authorList>
    </citation>
    <scope>NUCLEOTIDE SEQUENCE [LARGE SCALE GENOMIC DNA]</scope>
    <source>
        <strain evidence="7">CGMCC 4.7093</strain>
    </source>
</reference>
<proteinExistence type="predicted"/>
<sequence>MRVGLMLPSGADAAEVPALAAQAEELGYDLVASGEHVLFGSPTSNAFVALAAAAATTSRVGLLSAVTLLPLYPPALAAKMAATLDRIAGGRFELGVGVGGENPDEFAACGVPVSARGRRMDEALPVVRAYLAGDAVPVDGRPTRLDPLPTGPVPVWVGGRSEAAMRRAGRAGEVWMPYLCSPDRVERGLRLANDVAAEQGRGPVTGGLLAWSAVADTRAEARTLAVETLQRIYGQDMSGIVDACVPHGTPDEVVARFREYADAGAEQILFGPLCAEGDHETAIRGVAEAL</sequence>
<dbReference type="Gene3D" id="3.20.20.30">
    <property type="entry name" value="Luciferase-like domain"/>
    <property type="match status" value="1"/>
</dbReference>
<evidence type="ECO:0000256" key="1">
    <source>
        <dbReference type="ARBA" id="ARBA00022630"/>
    </source>
</evidence>
<evidence type="ECO:0000256" key="3">
    <source>
        <dbReference type="ARBA" id="ARBA00023002"/>
    </source>
</evidence>
<dbReference type="Proteomes" id="UP001595947">
    <property type="component" value="Unassembled WGS sequence"/>
</dbReference>
<evidence type="ECO:0000313" key="7">
    <source>
        <dbReference type="Proteomes" id="UP001595947"/>
    </source>
</evidence>
<evidence type="ECO:0000256" key="4">
    <source>
        <dbReference type="ARBA" id="ARBA00023033"/>
    </source>
</evidence>
<dbReference type="InterPro" id="IPR050172">
    <property type="entry name" value="SsuD_RutA_monooxygenase"/>
</dbReference>
<keyword evidence="1" id="KW-0285">Flavoprotein</keyword>
<accession>A0ABV9YPC2</accession>
<keyword evidence="2" id="KW-0288">FMN</keyword>
<dbReference type="GO" id="GO:0016491">
    <property type="term" value="F:oxidoreductase activity"/>
    <property type="evidence" value="ECO:0007669"/>
    <property type="project" value="UniProtKB-KW"/>
</dbReference>
<dbReference type="RefSeq" id="WP_378036562.1">
    <property type="nucleotide sequence ID" value="NZ_JBHSIV010000012.1"/>
</dbReference>
<feature type="domain" description="Luciferase-like" evidence="5">
    <location>
        <begin position="4"/>
        <end position="266"/>
    </location>
</feature>
<name>A0ABV9YPC2_9PSEU</name>
<dbReference type="PANTHER" id="PTHR42847">
    <property type="entry name" value="ALKANESULFONATE MONOOXYGENASE"/>
    <property type="match status" value="1"/>
</dbReference>
<dbReference type="SUPFAM" id="SSF51679">
    <property type="entry name" value="Bacterial luciferase-like"/>
    <property type="match status" value="1"/>
</dbReference>
<evidence type="ECO:0000259" key="5">
    <source>
        <dbReference type="Pfam" id="PF00296"/>
    </source>
</evidence>
<protein>
    <submittedName>
        <fullName evidence="6">LLM class flavin-dependent oxidoreductase</fullName>
        <ecNumber evidence="6">1.-.-.-</ecNumber>
    </submittedName>
</protein>
<comment type="caution">
    <text evidence="6">The sequence shown here is derived from an EMBL/GenBank/DDBJ whole genome shotgun (WGS) entry which is preliminary data.</text>
</comment>
<dbReference type="InterPro" id="IPR011251">
    <property type="entry name" value="Luciferase-like_dom"/>
</dbReference>
<dbReference type="Pfam" id="PF00296">
    <property type="entry name" value="Bac_luciferase"/>
    <property type="match status" value="1"/>
</dbReference>
<evidence type="ECO:0000313" key="6">
    <source>
        <dbReference type="EMBL" id="MFC5063213.1"/>
    </source>
</evidence>